<organism evidence="1 2">
    <name type="scientific">Mycoplasmoides fastidiosum</name>
    <dbReference type="NCBI Taxonomy" id="92758"/>
    <lineage>
        <taxon>Bacteria</taxon>
        <taxon>Bacillati</taxon>
        <taxon>Mycoplasmatota</taxon>
        <taxon>Mycoplasmoidales</taxon>
        <taxon>Mycoplasmoidaceae</taxon>
        <taxon>Mycoplasmoides</taxon>
    </lineage>
</organism>
<reference evidence="1" key="1">
    <citation type="submission" date="2023-07" db="EMBL/GenBank/DDBJ databases">
        <title>Genomic Encyclopedia of Type Strains, Phase IV (KMG-IV): sequencing the most valuable type-strain genomes for metagenomic binning, comparative biology and taxonomic classification.</title>
        <authorList>
            <person name="Goeker M."/>
        </authorList>
    </citation>
    <scope>NUCLEOTIDE SEQUENCE [LARGE SCALE GENOMIC DNA]</scope>
    <source>
        <strain evidence="1">DSM 21204</strain>
    </source>
</reference>
<evidence type="ECO:0000313" key="2">
    <source>
        <dbReference type="Proteomes" id="UP001240643"/>
    </source>
</evidence>
<gene>
    <name evidence="1" type="ORF">J2Z62_000643</name>
</gene>
<sequence>MLIGDKPFLRIVEPRLEKEYQQFVEQIKPFYNENNFTKIYIRSIYDMVNTSQLEYLEIYLFSLLYTWTNNNEKYNYDYLKDYQKLVDFLEIENKFGFLEHYYFERLNMIVFTITRKLKSLNPDFPMSKKEANYFFYADLIFQSHFSQFDVDKLGCNLFITNKRLILASKTMYLVFRFNELKQLKLNFNNVYFEFEDLAFSLETIAPEVVYISLDRIIQSEGYDI</sequence>
<keyword evidence="2" id="KW-1185">Reference proteome</keyword>
<name>A0ABU0LZS4_9BACT</name>
<dbReference type="EMBL" id="JAUSWO010000001">
    <property type="protein sequence ID" value="MDQ0514205.1"/>
    <property type="molecule type" value="Genomic_DNA"/>
</dbReference>
<evidence type="ECO:0000313" key="1">
    <source>
        <dbReference type="EMBL" id="MDQ0514205.1"/>
    </source>
</evidence>
<proteinExistence type="predicted"/>
<accession>A0ABU0LZS4</accession>
<protein>
    <submittedName>
        <fullName evidence="1">Uncharacterized protein</fullName>
    </submittedName>
</protein>
<dbReference type="RefSeq" id="WP_256547104.1">
    <property type="nucleotide sequence ID" value="NZ_CP101809.1"/>
</dbReference>
<dbReference type="Proteomes" id="UP001240643">
    <property type="component" value="Unassembled WGS sequence"/>
</dbReference>
<comment type="caution">
    <text evidence="1">The sequence shown here is derived from an EMBL/GenBank/DDBJ whole genome shotgun (WGS) entry which is preliminary data.</text>
</comment>